<gene>
    <name evidence="6" type="ORF">R3L15_13270</name>
    <name evidence="5" type="ORF">R3L16_08320</name>
</gene>
<dbReference type="RefSeq" id="WP_338732246.1">
    <property type="nucleotide sequence ID" value="NZ_CP136924.1"/>
</dbReference>
<dbReference type="PANTHER" id="PTHR43179:SF12">
    <property type="entry name" value="GALACTOFURANOSYLTRANSFERASE GLFT2"/>
    <property type="match status" value="1"/>
</dbReference>
<sequence>MDLSIIIVNYNGEKYLSDCLDSIEKQCQNVSYEIIIWDNASKDNSIQLLKDNYGNKIKLFVSNDNLGFAGGNNAAAKHAKGKYLLLLNNDTILLKSPKLAIKLMEKESNVGVVGMKMLGSEKEYRYSAGRYPNPIRLLKLSLLFEKRGSFKTGRFKTKTPKTIDWIEGSFLLTKIDIWKKLKGLDERFFMYAEDIDYCKRVNDLGYLLKYIPISGYIHYGGYGDSRQHMLKKSLNLYVDIHINGISKILSKLALIINFKFKDAKRSFKKNS</sequence>
<evidence type="ECO:0000256" key="1">
    <source>
        <dbReference type="ARBA" id="ARBA00006739"/>
    </source>
</evidence>
<dbReference type="InterPro" id="IPR029044">
    <property type="entry name" value="Nucleotide-diphossugar_trans"/>
</dbReference>
<feature type="domain" description="Glycosyltransferase 2-like" evidence="4">
    <location>
        <begin position="4"/>
        <end position="144"/>
    </location>
</feature>
<dbReference type="EMBL" id="CP136925">
    <property type="protein sequence ID" value="WXA13084.1"/>
    <property type="molecule type" value="Genomic_DNA"/>
</dbReference>
<evidence type="ECO:0000256" key="3">
    <source>
        <dbReference type="ARBA" id="ARBA00022679"/>
    </source>
</evidence>
<dbReference type="GO" id="GO:0016757">
    <property type="term" value="F:glycosyltransferase activity"/>
    <property type="evidence" value="ECO:0007669"/>
    <property type="project" value="UniProtKB-KW"/>
</dbReference>
<dbReference type="AlphaFoldDB" id="A0AAU6NVZ0"/>
<dbReference type="EC" id="2.4.-.-" evidence="5"/>
<keyword evidence="7" id="KW-1185">Reference proteome</keyword>
<dbReference type="KEGG" id="mcaa:R3L15_13270"/>
<evidence type="ECO:0000313" key="5">
    <source>
        <dbReference type="EMBL" id="WXA01756.1"/>
    </source>
</evidence>
<keyword evidence="2 5" id="KW-0328">Glycosyltransferase</keyword>
<evidence type="ECO:0000259" key="4">
    <source>
        <dbReference type="Pfam" id="PF00535"/>
    </source>
</evidence>
<dbReference type="Gene3D" id="3.90.550.10">
    <property type="entry name" value="Spore Coat Polysaccharide Biosynthesis Protein SpsA, Chain A"/>
    <property type="match status" value="1"/>
</dbReference>
<reference evidence="5 7" key="1">
    <citation type="submission" date="2023-10" db="EMBL/GenBank/DDBJ databases">
        <title>Culture-based analysis of two novel bacteria associated with mangrove crab gills.</title>
        <authorList>
            <person name="Yang X."/>
            <person name="Garuglieri E."/>
            <person name="Van Goethem M.W."/>
            <person name="Fusi M."/>
            <person name="Marasco R."/>
            <person name="Daffonchio D.G."/>
        </authorList>
    </citation>
    <scope>NUCLEOTIDE SEQUENCE [LARGE SCALE GENOMIC DNA]</scope>
    <source>
        <strain evidence="6">UG2-1</strain>
        <strain evidence="5">UG2-2</strain>
        <strain evidence="7">UG2_2</strain>
    </source>
</reference>
<evidence type="ECO:0000313" key="6">
    <source>
        <dbReference type="EMBL" id="WXA13084.1"/>
    </source>
</evidence>
<evidence type="ECO:0000256" key="2">
    <source>
        <dbReference type="ARBA" id="ARBA00022676"/>
    </source>
</evidence>
<dbReference type="EMBL" id="CP136924">
    <property type="protein sequence ID" value="WXA01756.1"/>
    <property type="molecule type" value="Genomic_DNA"/>
</dbReference>
<keyword evidence="3 5" id="KW-0808">Transferase</keyword>
<dbReference type="PANTHER" id="PTHR43179">
    <property type="entry name" value="RHAMNOSYLTRANSFERASE WBBL"/>
    <property type="match status" value="1"/>
</dbReference>
<dbReference type="InterPro" id="IPR001173">
    <property type="entry name" value="Glyco_trans_2-like"/>
</dbReference>
<comment type="similarity">
    <text evidence="1">Belongs to the glycosyltransferase 2 family.</text>
</comment>
<dbReference type="Proteomes" id="UP001368318">
    <property type="component" value="Chromosome"/>
</dbReference>
<proteinExistence type="inferred from homology"/>
<protein>
    <submittedName>
        <fullName evidence="5">Glycosyltransferase family 2 protein</fullName>
        <ecNumber evidence="5">2.4.-.-</ecNumber>
    </submittedName>
</protein>
<dbReference type="CDD" id="cd04186">
    <property type="entry name" value="GT_2_like_c"/>
    <property type="match status" value="1"/>
</dbReference>
<name>A0AAU6NVZ0_9FLAO</name>
<organism evidence="5 7">
    <name type="scientific">Mangrovimonas cancribranchiae</name>
    <dbReference type="NCBI Taxonomy" id="3080055"/>
    <lineage>
        <taxon>Bacteria</taxon>
        <taxon>Pseudomonadati</taxon>
        <taxon>Bacteroidota</taxon>
        <taxon>Flavobacteriia</taxon>
        <taxon>Flavobacteriales</taxon>
        <taxon>Flavobacteriaceae</taxon>
        <taxon>Mangrovimonas</taxon>
    </lineage>
</organism>
<dbReference type="Pfam" id="PF00535">
    <property type="entry name" value="Glycos_transf_2"/>
    <property type="match status" value="1"/>
</dbReference>
<accession>A0AAU6NVZ0</accession>
<dbReference type="SUPFAM" id="SSF53448">
    <property type="entry name" value="Nucleotide-diphospho-sugar transferases"/>
    <property type="match status" value="1"/>
</dbReference>
<evidence type="ECO:0000313" key="7">
    <source>
        <dbReference type="Proteomes" id="UP001368318"/>
    </source>
</evidence>